<evidence type="ECO:0000256" key="3">
    <source>
        <dbReference type="ARBA" id="ARBA00011270"/>
    </source>
</evidence>
<dbReference type="EC" id="4.2.1.20" evidence="9"/>
<evidence type="ECO:0000256" key="4">
    <source>
        <dbReference type="ARBA" id="ARBA00022605"/>
    </source>
</evidence>
<comment type="pathway">
    <text evidence="2 9">Amino-acid biosynthesis; L-tryptophan biosynthesis; L-tryptophan from chorismate: step 5/5.</text>
</comment>
<protein>
    <recommendedName>
        <fullName evidence="9">Tryptophan synthase alpha chain</fullName>
        <ecNumber evidence="9">4.2.1.20</ecNumber>
    </recommendedName>
</protein>
<comment type="function">
    <text evidence="1 9">The alpha subunit is responsible for the aldol cleavage of indoleglycerol phosphate to indole and glyceraldehyde 3-phosphate.</text>
</comment>
<dbReference type="NCBIfam" id="TIGR00262">
    <property type="entry name" value="trpA"/>
    <property type="match status" value="1"/>
</dbReference>
<keyword evidence="6 9" id="KW-0057">Aromatic amino acid biosynthesis</keyword>
<dbReference type="HAMAP" id="MF_00131">
    <property type="entry name" value="Trp_synth_alpha"/>
    <property type="match status" value="1"/>
</dbReference>
<feature type="active site" description="Proton acceptor" evidence="9">
    <location>
        <position position="56"/>
    </location>
</feature>
<dbReference type="InterPro" id="IPR011060">
    <property type="entry name" value="RibuloseP-bd_barrel"/>
</dbReference>
<evidence type="ECO:0000313" key="12">
    <source>
        <dbReference type="Proteomes" id="UP000184231"/>
    </source>
</evidence>
<keyword evidence="5 9" id="KW-0822">Tryptophan biosynthesis</keyword>
<organism evidence="11 12">
    <name type="scientific">Arenibacter nanhaiticus</name>
    <dbReference type="NCBI Taxonomy" id="558155"/>
    <lineage>
        <taxon>Bacteria</taxon>
        <taxon>Pseudomonadati</taxon>
        <taxon>Bacteroidota</taxon>
        <taxon>Flavobacteriia</taxon>
        <taxon>Flavobacteriales</taxon>
        <taxon>Flavobacteriaceae</taxon>
        <taxon>Arenibacter</taxon>
    </lineage>
</organism>
<accession>A0A1M6HW79</accession>
<dbReference type="PANTHER" id="PTHR43406:SF1">
    <property type="entry name" value="TRYPTOPHAN SYNTHASE ALPHA CHAIN, CHLOROPLASTIC"/>
    <property type="match status" value="1"/>
</dbReference>
<dbReference type="GO" id="GO:0004834">
    <property type="term" value="F:tryptophan synthase activity"/>
    <property type="evidence" value="ECO:0007669"/>
    <property type="project" value="UniProtKB-UniRule"/>
</dbReference>
<dbReference type="PANTHER" id="PTHR43406">
    <property type="entry name" value="TRYPTOPHAN SYNTHASE, ALPHA CHAIN"/>
    <property type="match status" value="1"/>
</dbReference>
<name>A0A1M6HW79_9FLAO</name>
<dbReference type="STRING" id="558155.SAMN04487911_11544"/>
<evidence type="ECO:0000256" key="7">
    <source>
        <dbReference type="ARBA" id="ARBA00023239"/>
    </source>
</evidence>
<dbReference type="Gene3D" id="3.20.20.70">
    <property type="entry name" value="Aldolase class I"/>
    <property type="match status" value="1"/>
</dbReference>
<dbReference type="Pfam" id="PF00290">
    <property type="entry name" value="Trp_syntA"/>
    <property type="match status" value="1"/>
</dbReference>
<evidence type="ECO:0000256" key="8">
    <source>
        <dbReference type="ARBA" id="ARBA00049047"/>
    </source>
</evidence>
<dbReference type="InterPro" id="IPR002028">
    <property type="entry name" value="Trp_synthase_suA"/>
</dbReference>
<evidence type="ECO:0000256" key="9">
    <source>
        <dbReference type="HAMAP-Rule" id="MF_00131"/>
    </source>
</evidence>
<sequence length="257" mass="28553">MNRINQKLQEDKKLLSIYFTAGYPALNDTVKIIQDLEKNGVDMIEIGLPFSDPLADGPTIQASSTQALTNGMTTAILFEQLKDIRKSVRIPLIIMGYFNPVFQYGVEAFCKKCQEIGIDGLILPDLPLDVYQDQYQDIFKKYGLANIFLITPQTSDERILKIDAASDGFIYMVSSASVTGSQDGFGNTQERYFQRIADMQLKNPQIIGFGISDAETFQQATKTSQGAIIGSAFVKHLTNQGVEKIPDFIEGILTVKQ</sequence>
<dbReference type="OrthoDB" id="9804578at2"/>
<keyword evidence="4 9" id="KW-0028">Amino-acid biosynthesis</keyword>
<dbReference type="RefSeq" id="WP_072764689.1">
    <property type="nucleotide sequence ID" value="NZ_FQYX01000015.1"/>
</dbReference>
<reference evidence="11 12" key="1">
    <citation type="submission" date="2016-11" db="EMBL/GenBank/DDBJ databases">
        <authorList>
            <person name="Jaros S."/>
            <person name="Januszkiewicz K."/>
            <person name="Wedrychowicz H."/>
        </authorList>
    </citation>
    <scope>NUCLEOTIDE SEQUENCE [LARGE SCALE GENOMIC DNA]</scope>
    <source>
        <strain evidence="11 12">CGMCC 1.8863</strain>
    </source>
</reference>
<dbReference type="InterPro" id="IPR013785">
    <property type="entry name" value="Aldolase_TIM"/>
</dbReference>
<dbReference type="InterPro" id="IPR018204">
    <property type="entry name" value="Trp_synthase_alpha_AS"/>
</dbReference>
<dbReference type="SUPFAM" id="SSF51366">
    <property type="entry name" value="Ribulose-phoshate binding barrel"/>
    <property type="match status" value="1"/>
</dbReference>
<dbReference type="CDD" id="cd04724">
    <property type="entry name" value="Tryptophan_synthase_alpha"/>
    <property type="match status" value="1"/>
</dbReference>
<dbReference type="EMBL" id="FQYX01000015">
    <property type="protein sequence ID" value="SHJ26307.1"/>
    <property type="molecule type" value="Genomic_DNA"/>
</dbReference>
<comment type="similarity">
    <text evidence="9 10">Belongs to the TrpA family.</text>
</comment>
<dbReference type="PROSITE" id="PS00167">
    <property type="entry name" value="TRP_SYNTHASE_ALPHA"/>
    <property type="match status" value="1"/>
</dbReference>
<gene>
    <name evidence="9" type="primary">trpA</name>
    <name evidence="11" type="ORF">SAMN04487911_11544</name>
</gene>
<comment type="catalytic activity">
    <reaction evidence="8 9">
        <text>(1S,2R)-1-C-(indol-3-yl)glycerol 3-phosphate + L-serine = D-glyceraldehyde 3-phosphate + L-tryptophan + H2O</text>
        <dbReference type="Rhea" id="RHEA:10532"/>
        <dbReference type="ChEBI" id="CHEBI:15377"/>
        <dbReference type="ChEBI" id="CHEBI:33384"/>
        <dbReference type="ChEBI" id="CHEBI:57912"/>
        <dbReference type="ChEBI" id="CHEBI:58866"/>
        <dbReference type="ChEBI" id="CHEBI:59776"/>
        <dbReference type="EC" id="4.2.1.20"/>
    </reaction>
</comment>
<dbReference type="Proteomes" id="UP000184231">
    <property type="component" value="Unassembled WGS sequence"/>
</dbReference>
<dbReference type="GO" id="GO:0005829">
    <property type="term" value="C:cytosol"/>
    <property type="evidence" value="ECO:0007669"/>
    <property type="project" value="TreeGrafter"/>
</dbReference>
<dbReference type="AlphaFoldDB" id="A0A1M6HW79"/>
<keyword evidence="12" id="KW-1185">Reference proteome</keyword>
<keyword evidence="7 9" id="KW-0456">Lyase</keyword>
<feature type="active site" description="Proton acceptor" evidence="9">
    <location>
        <position position="45"/>
    </location>
</feature>
<evidence type="ECO:0000256" key="6">
    <source>
        <dbReference type="ARBA" id="ARBA00023141"/>
    </source>
</evidence>
<comment type="subunit">
    <text evidence="3 9">Tetramer of two alpha and two beta chains.</text>
</comment>
<dbReference type="FunFam" id="3.20.20.70:FF:000037">
    <property type="entry name" value="Tryptophan synthase alpha chain"/>
    <property type="match status" value="1"/>
</dbReference>
<proteinExistence type="inferred from homology"/>
<evidence type="ECO:0000256" key="2">
    <source>
        <dbReference type="ARBA" id="ARBA00004733"/>
    </source>
</evidence>
<evidence type="ECO:0000256" key="5">
    <source>
        <dbReference type="ARBA" id="ARBA00022822"/>
    </source>
</evidence>
<evidence type="ECO:0000256" key="1">
    <source>
        <dbReference type="ARBA" id="ARBA00003365"/>
    </source>
</evidence>
<dbReference type="UniPathway" id="UPA00035">
    <property type="reaction ID" value="UER00044"/>
</dbReference>
<evidence type="ECO:0000256" key="10">
    <source>
        <dbReference type="RuleBase" id="RU003662"/>
    </source>
</evidence>
<evidence type="ECO:0000313" key="11">
    <source>
        <dbReference type="EMBL" id="SHJ26307.1"/>
    </source>
</evidence>